<sequence length="71" mass="8364">MMLKLKFCVHFHKFKLVNDITTILLTNKLNIIANSCFTNKNFTFKIRFFINSTLLIRLSGALSFLILYNYV</sequence>
<evidence type="ECO:0000256" key="1">
    <source>
        <dbReference type="SAM" id="Phobius"/>
    </source>
</evidence>
<name>A0A1I7WJQ3_HETBA</name>
<dbReference type="WBParaSite" id="Hba_05259">
    <property type="protein sequence ID" value="Hba_05259"/>
    <property type="gene ID" value="Hba_05259"/>
</dbReference>
<accession>A0A1I7WJQ3</accession>
<keyword evidence="1" id="KW-0472">Membrane</keyword>
<evidence type="ECO:0000313" key="3">
    <source>
        <dbReference type="WBParaSite" id="Hba_05259"/>
    </source>
</evidence>
<dbReference type="Proteomes" id="UP000095283">
    <property type="component" value="Unplaced"/>
</dbReference>
<feature type="transmembrane region" description="Helical" evidence="1">
    <location>
        <begin position="48"/>
        <end position="68"/>
    </location>
</feature>
<protein>
    <submittedName>
        <fullName evidence="3">Uncharacterized protein</fullName>
    </submittedName>
</protein>
<keyword evidence="1" id="KW-1133">Transmembrane helix</keyword>
<organism evidence="2 3">
    <name type="scientific">Heterorhabditis bacteriophora</name>
    <name type="common">Entomopathogenic nematode worm</name>
    <dbReference type="NCBI Taxonomy" id="37862"/>
    <lineage>
        <taxon>Eukaryota</taxon>
        <taxon>Metazoa</taxon>
        <taxon>Ecdysozoa</taxon>
        <taxon>Nematoda</taxon>
        <taxon>Chromadorea</taxon>
        <taxon>Rhabditida</taxon>
        <taxon>Rhabditina</taxon>
        <taxon>Rhabditomorpha</taxon>
        <taxon>Strongyloidea</taxon>
        <taxon>Heterorhabditidae</taxon>
        <taxon>Heterorhabditis</taxon>
    </lineage>
</organism>
<keyword evidence="2" id="KW-1185">Reference proteome</keyword>
<evidence type="ECO:0000313" key="2">
    <source>
        <dbReference type="Proteomes" id="UP000095283"/>
    </source>
</evidence>
<reference evidence="3" key="1">
    <citation type="submission" date="2016-11" db="UniProtKB">
        <authorList>
            <consortium name="WormBaseParasite"/>
        </authorList>
    </citation>
    <scope>IDENTIFICATION</scope>
</reference>
<keyword evidence="1" id="KW-0812">Transmembrane</keyword>
<dbReference type="AlphaFoldDB" id="A0A1I7WJQ3"/>
<proteinExistence type="predicted"/>